<dbReference type="SUPFAM" id="SSF46785">
    <property type="entry name" value="Winged helix' DNA-binding domain"/>
    <property type="match status" value="1"/>
</dbReference>
<keyword evidence="1" id="KW-0805">Transcription regulation</keyword>
<proteinExistence type="predicted"/>
<comment type="caution">
    <text evidence="6">The sequence shown here is derived from an EMBL/GenBank/DDBJ whole genome shotgun (WGS) entry which is preliminary data.</text>
</comment>
<evidence type="ECO:0000256" key="2">
    <source>
        <dbReference type="ARBA" id="ARBA00023125"/>
    </source>
</evidence>
<feature type="domain" description="HTH gntR-type" evidence="5">
    <location>
        <begin position="15"/>
        <end position="83"/>
    </location>
</feature>
<dbReference type="PANTHER" id="PTHR43537:SF5">
    <property type="entry name" value="UXU OPERON TRANSCRIPTIONAL REGULATOR"/>
    <property type="match status" value="1"/>
</dbReference>
<organism evidence="6 7">
    <name type="scientific">Kribbella pratensis</name>
    <dbReference type="NCBI Taxonomy" id="2512112"/>
    <lineage>
        <taxon>Bacteria</taxon>
        <taxon>Bacillati</taxon>
        <taxon>Actinomycetota</taxon>
        <taxon>Actinomycetes</taxon>
        <taxon>Propionibacteriales</taxon>
        <taxon>Kribbellaceae</taxon>
        <taxon>Kribbella</taxon>
    </lineage>
</organism>
<sequence length="272" mass="29145">MSPGDVVERSRPPGVSQTDVVIEGIRQMIIDGELRSGDRLPVEKDLAAALGVSRNPLREGVRALSMMGVLETRQGDGTYVTKLDPSMLLAPIGFVVDLQDGSGTHHLHAVRRVLETEAAGLAAQQIAPAELAAAAELLRHNEAELRLEAPNHETVIENDIAFHRIIADAAGNPVLAALINALGGRTMRDRLRRSITEPGADETAHGEHLAILAALTAHNPDRARIQMSAHLFTVEDYLETHQGSESRLTDNQRGGRSTAKGSVTVSSRAANL</sequence>
<dbReference type="SMART" id="SM00895">
    <property type="entry name" value="FCD"/>
    <property type="match status" value="1"/>
</dbReference>
<evidence type="ECO:0000313" key="6">
    <source>
        <dbReference type="EMBL" id="TDW69811.1"/>
    </source>
</evidence>
<dbReference type="InterPro" id="IPR000524">
    <property type="entry name" value="Tscrpt_reg_HTH_GntR"/>
</dbReference>
<dbReference type="SMART" id="SM00345">
    <property type="entry name" value="HTH_GNTR"/>
    <property type="match status" value="1"/>
</dbReference>
<evidence type="ECO:0000256" key="1">
    <source>
        <dbReference type="ARBA" id="ARBA00023015"/>
    </source>
</evidence>
<dbReference type="PANTHER" id="PTHR43537">
    <property type="entry name" value="TRANSCRIPTIONAL REGULATOR, GNTR FAMILY"/>
    <property type="match status" value="1"/>
</dbReference>
<keyword evidence="3" id="KW-0804">Transcription</keyword>
<dbReference type="Gene3D" id="1.10.10.10">
    <property type="entry name" value="Winged helix-like DNA-binding domain superfamily/Winged helix DNA-binding domain"/>
    <property type="match status" value="1"/>
</dbReference>
<keyword evidence="7" id="KW-1185">Reference proteome</keyword>
<dbReference type="PRINTS" id="PR00035">
    <property type="entry name" value="HTHGNTR"/>
</dbReference>
<dbReference type="Pfam" id="PF00392">
    <property type="entry name" value="GntR"/>
    <property type="match status" value="1"/>
</dbReference>
<dbReference type="Gene3D" id="1.20.120.530">
    <property type="entry name" value="GntR ligand-binding domain-like"/>
    <property type="match status" value="1"/>
</dbReference>
<dbReference type="GO" id="GO:0003700">
    <property type="term" value="F:DNA-binding transcription factor activity"/>
    <property type="evidence" value="ECO:0007669"/>
    <property type="project" value="InterPro"/>
</dbReference>
<dbReference type="RefSeq" id="WP_202871742.1">
    <property type="nucleotide sequence ID" value="NZ_SODP01000002.1"/>
</dbReference>
<dbReference type="InterPro" id="IPR011711">
    <property type="entry name" value="GntR_C"/>
</dbReference>
<dbReference type="PROSITE" id="PS50949">
    <property type="entry name" value="HTH_GNTR"/>
    <property type="match status" value="1"/>
</dbReference>
<feature type="region of interest" description="Disordered" evidence="4">
    <location>
        <begin position="243"/>
        <end position="272"/>
    </location>
</feature>
<dbReference type="SUPFAM" id="SSF48008">
    <property type="entry name" value="GntR ligand-binding domain-like"/>
    <property type="match status" value="1"/>
</dbReference>
<dbReference type="Pfam" id="PF07729">
    <property type="entry name" value="FCD"/>
    <property type="match status" value="1"/>
</dbReference>
<dbReference type="CDD" id="cd07377">
    <property type="entry name" value="WHTH_GntR"/>
    <property type="match status" value="1"/>
</dbReference>
<dbReference type="InterPro" id="IPR036390">
    <property type="entry name" value="WH_DNA-bd_sf"/>
</dbReference>
<name>A0A4R8C3X7_9ACTN</name>
<feature type="compositionally biased region" description="Polar residues" evidence="4">
    <location>
        <begin position="251"/>
        <end position="272"/>
    </location>
</feature>
<evidence type="ECO:0000256" key="4">
    <source>
        <dbReference type="SAM" id="MobiDB-lite"/>
    </source>
</evidence>
<accession>A0A4R8C3X7</accession>
<dbReference type="AlphaFoldDB" id="A0A4R8C3X7"/>
<dbReference type="EMBL" id="SODP01000002">
    <property type="protein sequence ID" value="TDW69811.1"/>
    <property type="molecule type" value="Genomic_DNA"/>
</dbReference>
<evidence type="ECO:0000313" key="7">
    <source>
        <dbReference type="Proteomes" id="UP000295146"/>
    </source>
</evidence>
<protein>
    <submittedName>
        <fullName evidence="6">GntR family transcriptional regulator</fullName>
    </submittedName>
</protein>
<dbReference type="GO" id="GO:0003677">
    <property type="term" value="F:DNA binding"/>
    <property type="evidence" value="ECO:0007669"/>
    <property type="project" value="UniProtKB-KW"/>
</dbReference>
<dbReference type="InterPro" id="IPR008920">
    <property type="entry name" value="TF_FadR/GntR_C"/>
</dbReference>
<gene>
    <name evidence="6" type="ORF">EV653_3841</name>
</gene>
<dbReference type="Proteomes" id="UP000295146">
    <property type="component" value="Unassembled WGS sequence"/>
</dbReference>
<evidence type="ECO:0000259" key="5">
    <source>
        <dbReference type="PROSITE" id="PS50949"/>
    </source>
</evidence>
<reference evidence="6 7" key="1">
    <citation type="submission" date="2019-03" db="EMBL/GenBank/DDBJ databases">
        <title>Genomic Encyclopedia of Type Strains, Phase III (KMG-III): the genomes of soil and plant-associated and newly described type strains.</title>
        <authorList>
            <person name="Whitman W."/>
        </authorList>
    </citation>
    <scope>NUCLEOTIDE SEQUENCE [LARGE SCALE GENOMIC DNA]</scope>
    <source>
        <strain evidence="6 7">VKM Ac-2573</strain>
    </source>
</reference>
<keyword evidence="2" id="KW-0238">DNA-binding</keyword>
<dbReference type="InterPro" id="IPR036388">
    <property type="entry name" value="WH-like_DNA-bd_sf"/>
</dbReference>
<evidence type="ECO:0000256" key="3">
    <source>
        <dbReference type="ARBA" id="ARBA00023163"/>
    </source>
</evidence>